<feature type="compositionally biased region" description="Polar residues" evidence="5">
    <location>
        <begin position="511"/>
        <end position="521"/>
    </location>
</feature>
<feature type="region of interest" description="Disordered" evidence="5">
    <location>
        <begin position="496"/>
        <end position="521"/>
    </location>
</feature>
<feature type="region of interest" description="Disordered" evidence="5">
    <location>
        <begin position="378"/>
        <end position="403"/>
    </location>
</feature>
<dbReference type="AlphaFoldDB" id="A0A7J7G348"/>
<comment type="subcellular location">
    <subcellularLocation>
        <location evidence="1 4">Nucleus</location>
    </subcellularLocation>
</comment>
<evidence type="ECO:0000256" key="1">
    <source>
        <dbReference type="ARBA" id="ARBA00004123"/>
    </source>
</evidence>
<feature type="compositionally biased region" description="Basic and acidic residues" evidence="5">
    <location>
        <begin position="112"/>
        <end position="157"/>
    </location>
</feature>
<reference evidence="8" key="1">
    <citation type="journal article" date="2020" name="Nat. Commun.">
        <title>Genome assembly of wild tea tree DASZ reveals pedigree and selection history of tea varieties.</title>
        <authorList>
            <person name="Zhang W."/>
            <person name="Zhang Y."/>
            <person name="Qiu H."/>
            <person name="Guo Y."/>
            <person name="Wan H."/>
            <person name="Zhang X."/>
            <person name="Scossa F."/>
            <person name="Alseekh S."/>
            <person name="Zhang Q."/>
            <person name="Wang P."/>
            <person name="Xu L."/>
            <person name="Schmidt M.H."/>
            <person name="Jia X."/>
            <person name="Li D."/>
            <person name="Zhu A."/>
            <person name="Guo F."/>
            <person name="Chen W."/>
            <person name="Ni D."/>
            <person name="Usadel B."/>
            <person name="Fernie A.R."/>
            <person name="Wen W."/>
        </authorList>
    </citation>
    <scope>NUCLEOTIDE SEQUENCE [LARGE SCALE GENOMIC DNA]</scope>
    <source>
        <strain evidence="8">cv. G240</strain>
    </source>
</reference>
<feature type="domain" description="Tify" evidence="6">
    <location>
        <begin position="475"/>
        <end position="498"/>
    </location>
</feature>
<gene>
    <name evidence="7" type="ORF">HYC85_026251</name>
</gene>
<feature type="compositionally biased region" description="Basic and acidic residues" evidence="5">
    <location>
        <begin position="28"/>
        <end position="48"/>
    </location>
</feature>
<comment type="similarity">
    <text evidence="2 4">Belongs to the Ninja family.</text>
</comment>
<name>A0A7J7G348_CAMSI</name>
<dbReference type="InterPro" id="IPR032308">
    <property type="entry name" value="TDBD"/>
</dbReference>
<dbReference type="InterPro" id="IPR031307">
    <property type="entry name" value="Ninja_fam"/>
</dbReference>
<dbReference type="PANTHER" id="PTHR31413">
    <property type="entry name" value="AFP HOMOLOG 2"/>
    <property type="match status" value="1"/>
</dbReference>
<feature type="compositionally biased region" description="Acidic residues" evidence="5">
    <location>
        <begin position="172"/>
        <end position="181"/>
    </location>
</feature>
<comment type="function">
    <text evidence="4">Acts as a negative regulator of abscisic acid (ABA) response.</text>
</comment>
<feature type="region of interest" description="Disordered" evidence="5">
    <location>
        <begin position="321"/>
        <end position="351"/>
    </location>
</feature>
<evidence type="ECO:0000256" key="4">
    <source>
        <dbReference type="RuleBase" id="RU369029"/>
    </source>
</evidence>
<feature type="compositionally biased region" description="Polar residues" evidence="5">
    <location>
        <begin position="159"/>
        <end position="171"/>
    </location>
</feature>
<evidence type="ECO:0000256" key="5">
    <source>
        <dbReference type="SAM" id="MobiDB-lite"/>
    </source>
</evidence>
<dbReference type="GO" id="GO:0045892">
    <property type="term" value="P:negative regulation of DNA-templated transcription"/>
    <property type="evidence" value="ECO:0007669"/>
    <property type="project" value="TreeGrafter"/>
</dbReference>
<evidence type="ECO:0000313" key="7">
    <source>
        <dbReference type="EMBL" id="KAF5935122.1"/>
    </source>
</evidence>
<evidence type="ECO:0000256" key="2">
    <source>
        <dbReference type="ARBA" id="ARBA00006081"/>
    </source>
</evidence>
<dbReference type="GO" id="GO:0005634">
    <property type="term" value="C:nucleus"/>
    <property type="evidence" value="ECO:0007669"/>
    <property type="project" value="UniProtKB-SubCell"/>
</dbReference>
<dbReference type="Pfam" id="PF16135">
    <property type="entry name" value="TDBD"/>
    <property type="match status" value="1"/>
</dbReference>
<evidence type="ECO:0000259" key="6">
    <source>
        <dbReference type="Pfam" id="PF16135"/>
    </source>
</evidence>
<protein>
    <recommendedName>
        <fullName evidence="4">Ninja-family protein</fullName>
    </recommendedName>
    <alternativeName>
        <fullName evidence="4">ABI-binding protein</fullName>
    </alternativeName>
</protein>
<feature type="region of interest" description="Disordered" evidence="5">
    <location>
        <begin position="24"/>
        <end position="85"/>
    </location>
</feature>
<evidence type="ECO:0000313" key="8">
    <source>
        <dbReference type="Proteomes" id="UP000593564"/>
    </source>
</evidence>
<dbReference type="Proteomes" id="UP000593564">
    <property type="component" value="Unassembled WGS sequence"/>
</dbReference>
<proteinExistence type="inferred from homology"/>
<sequence>MVSCSLVAQDENGLELSLGLSWSRSSAKSKDNNDNSSETRADEGDRSNKLINDFKNFLEGGTRKQESSMGSQRSDPVKPDDSFCNNFSNAAADVDSSKNLNGRGLWVANDSRCRSAEVEEEKRPEASNKRKNLLDEMNNQKKRERESHNTDLHDKSRPSHISINTDDGSTAENEDVADSEVDGSTSRLVPHHDDGAKKYIRGAGPSDVANEGHTVTDSSVVDLQGQNKFAISSEREFKIGHMPYVSFPAQSINIMNVPYSLPLKESNSIGMPSTPSYPLPGMMQVMSAANGDRGGIQPVMPGNLPVMFGYSPVHIPVLDKDNPHGSAHPQQLHPSYVGRVLPNSDKQNDGLKISQAGMPVIMHKPSEASQYNGMALEQAKGDGKQHVTDGGSSSQTQDGAKGSNMMFGAQVESDKPGVEGSPSEFPAIRPGIAADVKFGGCGSYPNLPWVSTKGPGPNGKAISGVTYRYSPIQIKIVCACHGLHMTVEEFVRHAGDEQTNQDSGSGLAALPSNNPGASSQS</sequence>
<keyword evidence="3 4" id="KW-0539">Nucleus</keyword>
<dbReference type="PANTHER" id="PTHR31413:SF12">
    <property type="entry name" value="AFP HOMOLOG 2"/>
    <property type="match status" value="1"/>
</dbReference>
<organism evidence="7 8">
    <name type="scientific">Camellia sinensis</name>
    <name type="common">Tea plant</name>
    <name type="synonym">Thea sinensis</name>
    <dbReference type="NCBI Taxonomy" id="4442"/>
    <lineage>
        <taxon>Eukaryota</taxon>
        <taxon>Viridiplantae</taxon>
        <taxon>Streptophyta</taxon>
        <taxon>Embryophyta</taxon>
        <taxon>Tracheophyta</taxon>
        <taxon>Spermatophyta</taxon>
        <taxon>Magnoliopsida</taxon>
        <taxon>eudicotyledons</taxon>
        <taxon>Gunneridae</taxon>
        <taxon>Pentapetalae</taxon>
        <taxon>asterids</taxon>
        <taxon>Ericales</taxon>
        <taxon>Theaceae</taxon>
        <taxon>Camellia</taxon>
    </lineage>
</organism>
<accession>A0A7J7G348</accession>
<evidence type="ECO:0000256" key="3">
    <source>
        <dbReference type="ARBA" id="ARBA00023242"/>
    </source>
</evidence>
<dbReference type="EMBL" id="JACBKZ010000013">
    <property type="protein sequence ID" value="KAF5935122.1"/>
    <property type="molecule type" value="Genomic_DNA"/>
</dbReference>
<comment type="caution">
    <text evidence="7">The sequence shown here is derived from an EMBL/GenBank/DDBJ whole genome shotgun (WGS) entry which is preliminary data.</text>
</comment>
<feature type="region of interest" description="Disordered" evidence="5">
    <location>
        <begin position="112"/>
        <end position="196"/>
    </location>
</feature>
<keyword evidence="8" id="KW-1185">Reference proteome</keyword>
<reference evidence="7 8" key="2">
    <citation type="submission" date="2020-07" db="EMBL/GenBank/DDBJ databases">
        <title>Genome assembly of wild tea tree DASZ reveals pedigree and selection history of tea varieties.</title>
        <authorList>
            <person name="Zhang W."/>
        </authorList>
    </citation>
    <scope>NUCLEOTIDE SEQUENCE [LARGE SCALE GENOMIC DNA]</scope>
    <source>
        <strain evidence="8">cv. G240</strain>
        <tissue evidence="7">Leaf</tissue>
    </source>
</reference>
<dbReference type="GO" id="GO:0009867">
    <property type="term" value="P:jasmonic acid mediated signaling pathway"/>
    <property type="evidence" value="ECO:0007669"/>
    <property type="project" value="TreeGrafter"/>
</dbReference>